<evidence type="ECO:0000256" key="13">
    <source>
        <dbReference type="SAM" id="MobiDB-lite"/>
    </source>
</evidence>
<evidence type="ECO:0000256" key="1">
    <source>
        <dbReference type="ARBA" id="ARBA00005446"/>
    </source>
</evidence>
<dbReference type="PROSITE" id="PS51194">
    <property type="entry name" value="HELICASE_CTER"/>
    <property type="match status" value="1"/>
</dbReference>
<evidence type="ECO:0000259" key="15">
    <source>
        <dbReference type="PROSITE" id="PS51194"/>
    </source>
</evidence>
<dbReference type="Gene3D" id="1.10.10.10">
    <property type="entry name" value="Winged helix-like DNA-binding domain superfamily/Winged helix DNA-binding domain"/>
    <property type="match status" value="1"/>
</dbReference>
<evidence type="ECO:0000256" key="11">
    <source>
        <dbReference type="ARBA" id="ARBA00044535"/>
    </source>
</evidence>
<feature type="domain" description="Helicase ATP-binding" evidence="14">
    <location>
        <begin position="26"/>
        <end position="224"/>
    </location>
</feature>
<dbReference type="EC" id="5.6.2.4" evidence="10"/>
<evidence type="ECO:0000256" key="2">
    <source>
        <dbReference type="ARBA" id="ARBA00022723"/>
    </source>
</evidence>
<keyword evidence="2" id="KW-0479">Metal-binding</keyword>
<comment type="catalytic activity">
    <reaction evidence="9">
        <text>Couples ATP hydrolysis with the unwinding of duplex DNA by translocating in the 3'-5' direction.</text>
        <dbReference type="EC" id="5.6.2.4"/>
    </reaction>
</comment>
<keyword evidence="17" id="KW-1185">Reference proteome</keyword>
<dbReference type="GO" id="GO:0009378">
    <property type="term" value="F:four-way junction helicase activity"/>
    <property type="evidence" value="ECO:0007669"/>
    <property type="project" value="TreeGrafter"/>
</dbReference>
<dbReference type="InterPro" id="IPR011545">
    <property type="entry name" value="DEAD/DEAH_box_helicase_dom"/>
</dbReference>
<evidence type="ECO:0000256" key="9">
    <source>
        <dbReference type="ARBA" id="ARBA00034617"/>
    </source>
</evidence>
<dbReference type="SMART" id="SM00490">
    <property type="entry name" value="HELICc"/>
    <property type="match status" value="1"/>
</dbReference>
<evidence type="ECO:0000256" key="8">
    <source>
        <dbReference type="ARBA" id="ARBA00023235"/>
    </source>
</evidence>
<dbReference type="GO" id="GO:0043590">
    <property type="term" value="C:bacterial nucleoid"/>
    <property type="evidence" value="ECO:0007669"/>
    <property type="project" value="TreeGrafter"/>
</dbReference>
<keyword evidence="4" id="KW-0378">Hydrolase</keyword>
<dbReference type="GO" id="GO:0016787">
    <property type="term" value="F:hydrolase activity"/>
    <property type="evidence" value="ECO:0007669"/>
    <property type="project" value="UniProtKB-KW"/>
</dbReference>
<evidence type="ECO:0000313" key="17">
    <source>
        <dbReference type="Proteomes" id="UP000179769"/>
    </source>
</evidence>
<proteinExistence type="inferred from homology"/>
<keyword evidence="5" id="KW-0347">Helicase</keyword>
<evidence type="ECO:0000256" key="3">
    <source>
        <dbReference type="ARBA" id="ARBA00022741"/>
    </source>
</evidence>
<dbReference type="PANTHER" id="PTHR13710">
    <property type="entry name" value="DNA HELICASE RECQ FAMILY MEMBER"/>
    <property type="match status" value="1"/>
</dbReference>
<dbReference type="InterPro" id="IPR002464">
    <property type="entry name" value="DNA/RNA_helicase_DEAH_CS"/>
</dbReference>
<comment type="similarity">
    <text evidence="1">Belongs to the helicase family. RecQ subfamily.</text>
</comment>
<sequence>MDDLLRAVAREGFGFAELRPGQLEAMRAVTAGRDTLCVLPTGGGKSAVYQIPALLTAGPTVVVSPLIALQRDQVRGLTERLGGLLDAVPAGPGTAARPDAGQSGAGQPDADAPAVAANSQSGRGAALAAIDAVRHGRAEFLFLAPEQLARDDVREALREARPSLFVVDEAHCISSWGHDFRPDYARLGQVIDDLGHPVVVALTATASPPVRREIAERLRLEDPAEIVRGFDRPEITLSVESFVDDDEKKARLVERIAAETKPGLVYTATRRGAEDLAAELADLGLTASAYHAGLRAARRREVEEDFMADRCDVVVATTAFGMGIDKPNVRFVIHAEVADSIDSYYQEIGRAGRDGQPAVAVLFYRPEDLGLRRFFASSRPDETALRRVAVLLGHAEEPVSARALADAAGVGDTALTRMVDLLERADAVTVHDDGRIERSAGAPEPEQAARRAVELAAARVEFERSRVDMMRGYAETRDCRRRYLLAYFGDTSPAACGNCDVCRSRLPGQRVPGGEGGAAAATGSPAPAGDNEATAEVSPFPAGLAVRHVRWGPGQVMKEDGDRITVLFDEVGYRTLSVAAVTERGLLAVAD</sequence>
<dbReference type="GO" id="GO:0006310">
    <property type="term" value="P:DNA recombination"/>
    <property type="evidence" value="ECO:0007669"/>
    <property type="project" value="InterPro"/>
</dbReference>
<dbReference type="InterPro" id="IPR014001">
    <property type="entry name" value="Helicase_ATP-bd"/>
</dbReference>
<evidence type="ECO:0000256" key="7">
    <source>
        <dbReference type="ARBA" id="ARBA00023125"/>
    </source>
</evidence>
<dbReference type="GO" id="GO:0043138">
    <property type="term" value="F:3'-5' DNA helicase activity"/>
    <property type="evidence" value="ECO:0007669"/>
    <property type="project" value="UniProtKB-EC"/>
</dbReference>
<dbReference type="InterPro" id="IPR036388">
    <property type="entry name" value="WH-like_DNA-bd_sf"/>
</dbReference>
<dbReference type="GO" id="GO:0005737">
    <property type="term" value="C:cytoplasm"/>
    <property type="evidence" value="ECO:0007669"/>
    <property type="project" value="TreeGrafter"/>
</dbReference>
<dbReference type="Pfam" id="PF00271">
    <property type="entry name" value="Helicase_C"/>
    <property type="match status" value="1"/>
</dbReference>
<evidence type="ECO:0000256" key="6">
    <source>
        <dbReference type="ARBA" id="ARBA00022840"/>
    </source>
</evidence>
<evidence type="ECO:0000256" key="12">
    <source>
        <dbReference type="ARBA" id="ARBA00044550"/>
    </source>
</evidence>
<dbReference type="Pfam" id="PF16124">
    <property type="entry name" value="RecQ_Zn_bind"/>
    <property type="match status" value="1"/>
</dbReference>
<dbReference type="InterPro" id="IPR027417">
    <property type="entry name" value="P-loop_NTPase"/>
</dbReference>
<evidence type="ECO:0000256" key="4">
    <source>
        <dbReference type="ARBA" id="ARBA00022801"/>
    </source>
</evidence>
<dbReference type="GO" id="GO:0003677">
    <property type="term" value="F:DNA binding"/>
    <property type="evidence" value="ECO:0007669"/>
    <property type="project" value="UniProtKB-KW"/>
</dbReference>
<evidence type="ECO:0000256" key="10">
    <source>
        <dbReference type="ARBA" id="ARBA00034808"/>
    </source>
</evidence>
<dbReference type="GO" id="GO:0046872">
    <property type="term" value="F:metal ion binding"/>
    <property type="evidence" value="ECO:0007669"/>
    <property type="project" value="UniProtKB-KW"/>
</dbReference>
<dbReference type="SUPFAM" id="SSF52540">
    <property type="entry name" value="P-loop containing nucleoside triphosphate hydrolases"/>
    <property type="match status" value="1"/>
</dbReference>
<dbReference type="NCBIfam" id="TIGR00614">
    <property type="entry name" value="recQ_fam"/>
    <property type="match status" value="1"/>
</dbReference>
<feature type="region of interest" description="Disordered" evidence="13">
    <location>
        <begin position="89"/>
        <end position="113"/>
    </location>
</feature>
<accession>A0A1S1PSC5</accession>
<reference evidence="17" key="1">
    <citation type="submission" date="2016-07" db="EMBL/GenBank/DDBJ databases">
        <title>Frankia sp. NRRL B-16219 Genome sequencing.</title>
        <authorList>
            <person name="Ghodhbane-Gtari F."/>
            <person name="Swanson E."/>
            <person name="Gueddou A."/>
            <person name="Louati M."/>
            <person name="Nouioui I."/>
            <person name="Hezbri K."/>
            <person name="Abebe-Akele F."/>
            <person name="Simpson S."/>
            <person name="Morris K."/>
            <person name="Thomas K."/>
            <person name="Gtari M."/>
            <person name="Tisa L.S."/>
        </authorList>
    </citation>
    <scope>NUCLEOTIDE SEQUENCE [LARGE SCALE GENOMIC DNA]</scope>
    <source>
        <strain evidence="17">NRRL B-16219</strain>
    </source>
</reference>
<dbReference type="InterPro" id="IPR032284">
    <property type="entry name" value="RecQ_Zn-bd"/>
</dbReference>
<organism evidence="16 17">
    <name type="scientific">Parafrankia soli</name>
    <dbReference type="NCBI Taxonomy" id="2599596"/>
    <lineage>
        <taxon>Bacteria</taxon>
        <taxon>Bacillati</taxon>
        <taxon>Actinomycetota</taxon>
        <taxon>Actinomycetes</taxon>
        <taxon>Frankiales</taxon>
        <taxon>Frankiaceae</taxon>
        <taxon>Parafrankia</taxon>
    </lineage>
</organism>
<keyword evidence="7" id="KW-0238">DNA-binding</keyword>
<dbReference type="Proteomes" id="UP000179769">
    <property type="component" value="Unassembled WGS sequence"/>
</dbReference>
<dbReference type="Pfam" id="PF00270">
    <property type="entry name" value="DEAD"/>
    <property type="match status" value="2"/>
</dbReference>
<keyword evidence="6" id="KW-0067">ATP-binding</keyword>
<dbReference type="PANTHER" id="PTHR13710:SF105">
    <property type="entry name" value="ATP-DEPENDENT DNA HELICASE Q1"/>
    <property type="match status" value="1"/>
</dbReference>
<dbReference type="CDD" id="cd17920">
    <property type="entry name" value="DEXHc_RecQ"/>
    <property type="match status" value="1"/>
</dbReference>
<dbReference type="InterPro" id="IPR036390">
    <property type="entry name" value="WH_DNA-bd_sf"/>
</dbReference>
<feature type="domain" description="Helicase C-terminal" evidence="15">
    <location>
        <begin position="252"/>
        <end position="396"/>
    </location>
</feature>
<name>A0A1S1PSC5_9ACTN</name>
<dbReference type="GO" id="GO:0030894">
    <property type="term" value="C:replisome"/>
    <property type="evidence" value="ECO:0007669"/>
    <property type="project" value="TreeGrafter"/>
</dbReference>
<evidence type="ECO:0000256" key="5">
    <source>
        <dbReference type="ARBA" id="ARBA00022806"/>
    </source>
</evidence>
<dbReference type="SMART" id="SM00487">
    <property type="entry name" value="DEXDc"/>
    <property type="match status" value="1"/>
</dbReference>
<dbReference type="EMBL" id="MAXA01000243">
    <property type="protein sequence ID" value="OHV22874.1"/>
    <property type="molecule type" value="Genomic_DNA"/>
</dbReference>
<dbReference type="InterPro" id="IPR004589">
    <property type="entry name" value="DNA_helicase_ATP-dep_RecQ"/>
</dbReference>
<dbReference type="AlphaFoldDB" id="A0A1S1PSC5"/>
<dbReference type="GO" id="GO:0005524">
    <property type="term" value="F:ATP binding"/>
    <property type="evidence" value="ECO:0007669"/>
    <property type="project" value="UniProtKB-KW"/>
</dbReference>
<keyword evidence="8" id="KW-0413">Isomerase</keyword>
<dbReference type="Gene3D" id="3.40.50.300">
    <property type="entry name" value="P-loop containing nucleotide triphosphate hydrolases"/>
    <property type="match status" value="3"/>
</dbReference>
<comment type="caution">
    <text evidence="16">The sequence shown here is derived from an EMBL/GenBank/DDBJ whole genome shotgun (WGS) entry which is preliminary data.</text>
</comment>
<dbReference type="SUPFAM" id="SSF46785">
    <property type="entry name" value="Winged helix' DNA-binding domain"/>
    <property type="match status" value="1"/>
</dbReference>
<feature type="region of interest" description="Disordered" evidence="13">
    <location>
        <begin position="511"/>
        <end position="535"/>
    </location>
</feature>
<keyword evidence="3" id="KW-0547">Nucleotide-binding</keyword>
<dbReference type="InterPro" id="IPR001650">
    <property type="entry name" value="Helicase_C-like"/>
</dbReference>
<evidence type="ECO:0000313" key="16">
    <source>
        <dbReference type="EMBL" id="OHV22874.1"/>
    </source>
</evidence>
<protein>
    <recommendedName>
        <fullName evidence="11">ATP-dependent DNA helicase RecQ</fullName>
        <ecNumber evidence="10">5.6.2.4</ecNumber>
    </recommendedName>
    <alternativeName>
        <fullName evidence="12">DNA 3'-5' helicase RecQ</fullName>
    </alternativeName>
</protein>
<dbReference type="PROSITE" id="PS51192">
    <property type="entry name" value="HELICASE_ATP_BIND_1"/>
    <property type="match status" value="1"/>
</dbReference>
<dbReference type="GO" id="GO:0006281">
    <property type="term" value="P:DNA repair"/>
    <property type="evidence" value="ECO:0007669"/>
    <property type="project" value="TreeGrafter"/>
</dbReference>
<feature type="compositionally biased region" description="Low complexity" evidence="13">
    <location>
        <begin position="518"/>
        <end position="529"/>
    </location>
</feature>
<gene>
    <name evidence="16" type="ORF">BBK14_25015</name>
</gene>
<evidence type="ECO:0000259" key="14">
    <source>
        <dbReference type="PROSITE" id="PS51192"/>
    </source>
</evidence>
<dbReference type="PROSITE" id="PS00690">
    <property type="entry name" value="DEAH_ATP_HELICASE"/>
    <property type="match status" value="1"/>
</dbReference>